<dbReference type="Proteomes" id="UP000577419">
    <property type="component" value="Unassembled WGS sequence"/>
</dbReference>
<reference evidence="3" key="1">
    <citation type="journal article" date="2020" name="bioRxiv">
        <title>A rank-normalized archaeal taxonomy based on genome phylogeny resolves widespread incomplete and uneven classifications.</title>
        <authorList>
            <person name="Rinke C."/>
            <person name="Chuvochina M."/>
            <person name="Mussig A.J."/>
            <person name="Chaumeil P.-A."/>
            <person name="Waite D.W."/>
            <person name="Whitman W.B."/>
            <person name="Parks D.H."/>
            <person name="Hugenholtz P."/>
        </authorList>
    </citation>
    <scope>NUCLEOTIDE SEQUENCE [LARGE SCALE GENOMIC DNA]</scope>
</reference>
<keyword evidence="1" id="KW-0812">Transmembrane</keyword>
<evidence type="ECO:0000313" key="3">
    <source>
        <dbReference type="Proteomes" id="UP000577419"/>
    </source>
</evidence>
<dbReference type="EMBL" id="DUFG01000017">
    <property type="protein sequence ID" value="HIH08381.1"/>
    <property type="molecule type" value="Genomic_DNA"/>
</dbReference>
<keyword evidence="1" id="KW-1133">Transmembrane helix</keyword>
<gene>
    <name evidence="2" type="ORF">HA237_03355</name>
</gene>
<keyword evidence="1" id="KW-0472">Membrane</keyword>
<comment type="caution">
    <text evidence="2">The sequence shown here is derived from an EMBL/GenBank/DDBJ whole genome shotgun (WGS) entry which is preliminary data.</text>
</comment>
<evidence type="ECO:0000313" key="2">
    <source>
        <dbReference type="EMBL" id="HIH08381.1"/>
    </source>
</evidence>
<protein>
    <submittedName>
        <fullName evidence="2">Uncharacterized protein</fullName>
    </submittedName>
</protein>
<feature type="transmembrane region" description="Helical" evidence="1">
    <location>
        <begin position="33"/>
        <end position="55"/>
    </location>
</feature>
<evidence type="ECO:0000256" key="1">
    <source>
        <dbReference type="SAM" id="Phobius"/>
    </source>
</evidence>
<sequence length="102" mass="11715">MAEGRLHKLRKLNKEANEGIRKNLRNAKGDPRIVALVVLELILVTFLLMALLFLFDPGVSFPAAVSISWPVKLFLFLLTVIAVVWLYHYTSVFRKERKTLVH</sequence>
<organism evidence="2 3">
    <name type="scientific">Candidatus Iainarchaeum sp</name>
    <dbReference type="NCBI Taxonomy" id="3101447"/>
    <lineage>
        <taxon>Archaea</taxon>
        <taxon>Candidatus Iainarchaeota</taxon>
        <taxon>Candidatus Iainarchaeia</taxon>
        <taxon>Candidatus Iainarchaeales</taxon>
        <taxon>Candidatus Iainarchaeaceae</taxon>
        <taxon>Candidatus Iainarchaeum</taxon>
    </lineage>
</organism>
<accession>A0A7J4IS86</accession>
<name>A0A7J4IS86_9ARCH</name>
<feature type="transmembrane region" description="Helical" evidence="1">
    <location>
        <begin position="67"/>
        <end position="88"/>
    </location>
</feature>
<proteinExistence type="predicted"/>
<dbReference type="AlphaFoldDB" id="A0A7J4IS86"/>